<protein>
    <recommendedName>
        <fullName evidence="1">NAD(P)-binding domain-containing protein</fullName>
    </recommendedName>
</protein>
<proteinExistence type="predicted"/>
<dbReference type="Gene3D" id="3.40.50.720">
    <property type="entry name" value="NAD(P)-binding Rossmann-like Domain"/>
    <property type="match status" value="1"/>
</dbReference>
<dbReference type="SUPFAM" id="SSF51735">
    <property type="entry name" value="NAD(P)-binding Rossmann-fold domains"/>
    <property type="match status" value="1"/>
</dbReference>
<reference evidence="2 3" key="1">
    <citation type="submission" date="2017-09" db="EMBL/GenBank/DDBJ databases">
        <title>Depth-based differentiation of microbial function through sediment-hosted aquifers and enrichment of novel symbionts in the deep terrestrial subsurface.</title>
        <authorList>
            <person name="Probst A.J."/>
            <person name="Ladd B."/>
            <person name="Jarett J.K."/>
            <person name="Geller-Mcgrath D.E."/>
            <person name="Sieber C.M."/>
            <person name="Emerson J.B."/>
            <person name="Anantharaman K."/>
            <person name="Thomas B.C."/>
            <person name="Malmstrom R."/>
            <person name="Stieglmeier M."/>
            <person name="Klingl A."/>
            <person name="Woyke T."/>
            <person name="Ryan C.M."/>
            <person name="Banfield J.F."/>
        </authorList>
    </citation>
    <scope>NUCLEOTIDE SEQUENCE [LARGE SCALE GENOMIC DNA]</scope>
    <source>
        <strain evidence="2">CG08_land_8_20_14_0_20_45_16</strain>
    </source>
</reference>
<sequence>PEIVIHLASLKNVTRDPALIEAMYDVNVKGTFNLLNGLIDEKIELEKFINTGTCEEYGDSVAPFHETLRERPVSPYSASKVASTYLCQMMCESINIPTVNVRPFLTYGPTQDTSLFIPSLIKHCLWGKDFKMTRGEQTREFNYVTDIAEGFVLVAQAENVIGEIINLGNSWEYKIKDVAQKIVEFMGNVTKLDLGAFPYRPGEAMRFFSSSEKAKKLLGWVPKVNLDEGLEKTITWYKQNKNVLL</sequence>
<dbReference type="EMBL" id="PEYM01000040">
    <property type="protein sequence ID" value="PIS30989.1"/>
    <property type="molecule type" value="Genomic_DNA"/>
</dbReference>
<gene>
    <name evidence="2" type="ORF">COT42_02000</name>
</gene>
<accession>A0A2H0Y0L4</accession>
<evidence type="ECO:0000259" key="1">
    <source>
        <dbReference type="Pfam" id="PF16363"/>
    </source>
</evidence>
<dbReference type="Pfam" id="PF16363">
    <property type="entry name" value="GDP_Man_Dehyd"/>
    <property type="match status" value="1"/>
</dbReference>
<evidence type="ECO:0000313" key="2">
    <source>
        <dbReference type="EMBL" id="PIS30989.1"/>
    </source>
</evidence>
<organism evidence="2 3">
    <name type="scientific">Candidatus Saganbacteria bacterium CG08_land_8_20_14_0_20_45_16</name>
    <dbReference type="NCBI Taxonomy" id="2014293"/>
    <lineage>
        <taxon>Bacteria</taxon>
        <taxon>Bacillati</taxon>
        <taxon>Saganbacteria</taxon>
    </lineage>
</organism>
<dbReference type="PANTHER" id="PTHR43000">
    <property type="entry name" value="DTDP-D-GLUCOSE 4,6-DEHYDRATASE-RELATED"/>
    <property type="match status" value="1"/>
</dbReference>
<name>A0A2H0Y0L4_UNCSA</name>
<feature type="domain" description="NAD(P)-binding" evidence="1">
    <location>
        <begin position="1"/>
        <end position="233"/>
    </location>
</feature>
<dbReference type="AlphaFoldDB" id="A0A2H0Y0L4"/>
<dbReference type="InterPro" id="IPR036291">
    <property type="entry name" value="NAD(P)-bd_dom_sf"/>
</dbReference>
<comment type="caution">
    <text evidence="2">The sequence shown here is derived from an EMBL/GenBank/DDBJ whole genome shotgun (WGS) entry which is preliminary data.</text>
</comment>
<feature type="non-terminal residue" evidence="2">
    <location>
        <position position="1"/>
    </location>
</feature>
<evidence type="ECO:0000313" key="3">
    <source>
        <dbReference type="Proteomes" id="UP000231343"/>
    </source>
</evidence>
<dbReference type="Proteomes" id="UP000231343">
    <property type="component" value="Unassembled WGS sequence"/>
</dbReference>
<dbReference type="InterPro" id="IPR016040">
    <property type="entry name" value="NAD(P)-bd_dom"/>
</dbReference>